<protein>
    <recommendedName>
        <fullName evidence="5 11">Nicotinate-nucleotide--dimethylbenzimidazole phosphoribosyltransferase</fullName>
        <shortName evidence="11">NN:DBI PRT</shortName>
        <ecNumber evidence="4 11">2.4.2.21</ecNumber>
    </recommendedName>
    <alternativeName>
        <fullName evidence="9 11">N(1)-alpha-phosphoribosyltransferase</fullName>
    </alternativeName>
</protein>
<evidence type="ECO:0000256" key="11">
    <source>
        <dbReference type="HAMAP-Rule" id="MF_00230"/>
    </source>
</evidence>
<keyword evidence="13" id="KW-1185">Reference proteome</keyword>
<gene>
    <name evidence="11" type="primary">cobT</name>
    <name evidence="12" type="ORF">OUY22_33370</name>
</gene>
<evidence type="ECO:0000256" key="6">
    <source>
        <dbReference type="ARBA" id="ARBA00022573"/>
    </source>
</evidence>
<dbReference type="CDD" id="cd02439">
    <property type="entry name" value="DMB-PRT_CobT"/>
    <property type="match status" value="1"/>
</dbReference>
<dbReference type="Proteomes" id="UP001144036">
    <property type="component" value="Unassembled WGS sequence"/>
</dbReference>
<comment type="caution">
    <text evidence="12">The sequence shown here is derived from an EMBL/GenBank/DDBJ whole genome shotgun (WGS) entry which is preliminary data.</text>
</comment>
<dbReference type="Pfam" id="PF02277">
    <property type="entry name" value="DBI_PRT"/>
    <property type="match status" value="1"/>
</dbReference>
<dbReference type="Gene3D" id="1.10.1610.10">
    <property type="match status" value="1"/>
</dbReference>
<evidence type="ECO:0000256" key="4">
    <source>
        <dbReference type="ARBA" id="ARBA00011991"/>
    </source>
</evidence>
<evidence type="ECO:0000256" key="1">
    <source>
        <dbReference type="ARBA" id="ARBA00002197"/>
    </source>
</evidence>
<dbReference type="EC" id="2.4.2.21" evidence="4 11"/>
<evidence type="ECO:0000256" key="9">
    <source>
        <dbReference type="ARBA" id="ARBA00030686"/>
    </source>
</evidence>
<evidence type="ECO:0000313" key="13">
    <source>
        <dbReference type="Proteomes" id="UP001144036"/>
    </source>
</evidence>
<proteinExistence type="inferred from homology"/>
<dbReference type="SUPFAM" id="SSF52733">
    <property type="entry name" value="Nicotinate mononucleotide:5,6-dimethylbenzimidazole phosphoribosyltransferase (CobT)"/>
    <property type="match status" value="1"/>
</dbReference>
<evidence type="ECO:0000256" key="3">
    <source>
        <dbReference type="ARBA" id="ARBA00007110"/>
    </source>
</evidence>
<keyword evidence="8 11" id="KW-0808">Transferase</keyword>
<keyword evidence="7 11" id="KW-0328">Glycosyltransferase</keyword>
<dbReference type="RefSeq" id="WP_270159257.1">
    <property type="nucleotide sequence ID" value="NZ_JAPNNL010000224.1"/>
</dbReference>
<evidence type="ECO:0000256" key="5">
    <source>
        <dbReference type="ARBA" id="ARBA00015486"/>
    </source>
</evidence>
<evidence type="ECO:0000256" key="8">
    <source>
        <dbReference type="ARBA" id="ARBA00022679"/>
    </source>
</evidence>
<reference evidence="12" key="1">
    <citation type="submission" date="2022-11" db="EMBL/GenBank/DDBJ databases">
        <title>Nonomuraea corallina sp. nov., a new species of the genus Nonomuraea isolated from sea side sediment in Thai sea.</title>
        <authorList>
            <person name="Ngamcharungchit C."/>
            <person name="Matsumoto A."/>
            <person name="Suriyachadkun C."/>
            <person name="Panbangred W."/>
            <person name="Inahashi Y."/>
            <person name="Intra B."/>
        </authorList>
    </citation>
    <scope>NUCLEOTIDE SEQUENCE</scope>
    <source>
        <strain evidence="12">MCN248</strain>
    </source>
</reference>
<evidence type="ECO:0000313" key="12">
    <source>
        <dbReference type="EMBL" id="MDA0638323.1"/>
    </source>
</evidence>
<keyword evidence="6 11" id="KW-0169">Cobalamin biosynthesis</keyword>
<comment type="catalytic activity">
    <reaction evidence="10 11">
        <text>5,6-dimethylbenzimidazole + nicotinate beta-D-ribonucleotide = alpha-ribazole 5'-phosphate + nicotinate + H(+)</text>
        <dbReference type="Rhea" id="RHEA:11196"/>
        <dbReference type="ChEBI" id="CHEBI:15378"/>
        <dbReference type="ChEBI" id="CHEBI:15890"/>
        <dbReference type="ChEBI" id="CHEBI:32544"/>
        <dbReference type="ChEBI" id="CHEBI:57502"/>
        <dbReference type="ChEBI" id="CHEBI:57918"/>
        <dbReference type="EC" id="2.4.2.21"/>
    </reaction>
</comment>
<dbReference type="InterPro" id="IPR023195">
    <property type="entry name" value="Nict_dMeBzImd_PRibTrfase_N"/>
</dbReference>
<comment type="pathway">
    <text evidence="2 11">Nucleoside biosynthesis; alpha-ribazole biosynthesis; alpha-ribazole from 5,6-dimethylbenzimidazole: step 1/2.</text>
</comment>
<dbReference type="PANTHER" id="PTHR43463:SF1">
    <property type="entry name" value="NICOTINATE-NUCLEOTIDE--DIMETHYLBENZIMIDAZOLE PHOSPHORIBOSYLTRANSFERASE"/>
    <property type="match status" value="1"/>
</dbReference>
<dbReference type="InterPro" id="IPR036087">
    <property type="entry name" value="Nict_dMeBzImd_PRibTrfase_sf"/>
</dbReference>
<dbReference type="EMBL" id="JAPNNL010000224">
    <property type="protein sequence ID" value="MDA0638323.1"/>
    <property type="molecule type" value="Genomic_DNA"/>
</dbReference>
<dbReference type="InterPro" id="IPR003200">
    <property type="entry name" value="Nict_dMeBzImd_PRibTrfase"/>
</dbReference>
<dbReference type="InterPro" id="IPR017846">
    <property type="entry name" value="Nict_dMeBzImd_PRibTrfase_bact"/>
</dbReference>
<name>A0ABT4SM56_9ACTN</name>
<sequence length="376" mass="37675">MPAETPAETLSETLAALRPADPAVLADARAHQDRLTKPRGSLGALEEVAVRLAGAAGVSPPPVPAPAALAIFAADHGVHARGVSPWPQEVTVQMVSNFLAGGAVANAFAAQAGASVTVVDVGVAADLPDHPRLVKRKIGYGTADLSRGPAMTGEEVVRALEAGIGVARDLVASGARCLITGDMGIANTTASAALIAAFTGRDPEEVTGLGTGITAEAHARKIAVVRESLQVNGLLEEPATPGRPDGGPVRDRRAEASRVLAAVGGFEHAAIAGFVLGGAAARVPVILDGVIAGAAALAAAALHPAVVDHCVAGHRSAEPGHAAALGHLGLRPLVDLELRLGEGTGGLLAHPLVCAAVRVMHEVATFDSAGVTEKPM</sequence>
<dbReference type="HAMAP" id="MF_00230">
    <property type="entry name" value="CobT"/>
    <property type="match status" value="1"/>
</dbReference>
<dbReference type="GO" id="GO:0016757">
    <property type="term" value="F:glycosyltransferase activity"/>
    <property type="evidence" value="ECO:0007669"/>
    <property type="project" value="UniProtKB-KW"/>
</dbReference>
<evidence type="ECO:0000256" key="10">
    <source>
        <dbReference type="ARBA" id="ARBA00047340"/>
    </source>
</evidence>
<feature type="active site" description="Proton acceptor" evidence="11">
    <location>
        <position position="342"/>
    </location>
</feature>
<evidence type="ECO:0000256" key="7">
    <source>
        <dbReference type="ARBA" id="ARBA00022676"/>
    </source>
</evidence>
<evidence type="ECO:0000256" key="2">
    <source>
        <dbReference type="ARBA" id="ARBA00005049"/>
    </source>
</evidence>
<dbReference type="PANTHER" id="PTHR43463">
    <property type="entry name" value="NICOTINATE-NUCLEOTIDE--DIMETHYLBENZIMIDAZOLE PHOSPHORIBOSYLTRANSFERASE"/>
    <property type="match status" value="1"/>
</dbReference>
<comment type="function">
    <text evidence="1 11">Catalyzes the synthesis of alpha-ribazole-5'-phosphate from nicotinate mononucleotide (NAMN) and 5,6-dimethylbenzimidazole (DMB).</text>
</comment>
<comment type="similarity">
    <text evidence="3 11">Belongs to the CobT family.</text>
</comment>
<accession>A0ABT4SM56</accession>
<dbReference type="Gene3D" id="3.40.50.10210">
    <property type="match status" value="1"/>
</dbReference>
<organism evidence="12 13">
    <name type="scientific">Nonomuraea corallina</name>
    <dbReference type="NCBI Taxonomy" id="2989783"/>
    <lineage>
        <taxon>Bacteria</taxon>
        <taxon>Bacillati</taxon>
        <taxon>Actinomycetota</taxon>
        <taxon>Actinomycetes</taxon>
        <taxon>Streptosporangiales</taxon>
        <taxon>Streptosporangiaceae</taxon>
        <taxon>Nonomuraea</taxon>
    </lineage>
</organism>